<evidence type="ECO:0000259" key="1">
    <source>
        <dbReference type="Pfam" id="PF00656"/>
    </source>
</evidence>
<dbReference type="RefSeq" id="WP_208353364.1">
    <property type="nucleotide sequence ID" value="NZ_JAALHA020000001.1"/>
</dbReference>
<proteinExistence type="predicted"/>
<organism evidence="2 3">
    <name type="scientific">Aetokthonos hydrillicola Thurmond2011</name>
    <dbReference type="NCBI Taxonomy" id="2712845"/>
    <lineage>
        <taxon>Bacteria</taxon>
        <taxon>Bacillati</taxon>
        <taxon>Cyanobacteriota</taxon>
        <taxon>Cyanophyceae</taxon>
        <taxon>Nostocales</taxon>
        <taxon>Hapalosiphonaceae</taxon>
        <taxon>Aetokthonos</taxon>
    </lineage>
</organism>
<dbReference type="Proteomes" id="UP000667802">
    <property type="component" value="Unassembled WGS sequence"/>
</dbReference>
<feature type="domain" description="Peptidase C14 caspase" evidence="1">
    <location>
        <begin position="8"/>
        <end position="153"/>
    </location>
</feature>
<evidence type="ECO:0000313" key="2">
    <source>
        <dbReference type="EMBL" id="MDR9893311.1"/>
    </source>
</evidence>
<protein>
    <submittedName>
        <fullName evidence="2">Caspase family protein</fullName>
    </submittedName>
</protein>
<dbReference type="Pfam" id="PF00656">
    <property type="entry name" value="Peptidase_C14"/>
    <property type="match status" value="1"/>
</dbReference>
<dbReference type="InterPro" id="IPR011600">
    <property type="entry name" value="Pept_C14_caspase"/>
</dbReference>
<sequence>MTDKFTHGYALLIGVGESAYSKLSLPVTVKDTQAIYAALVDPELCAYPDNKEHIRVLNNTEATRQGILDSLNWLKEKATTDPSATVFVYYSGHGWVDKTSSRYYLLQHDIKPTKLANSALAAETFTDALRQIRSERLLVVIDSCHAAGMATSKEAHQPSAYSDAERLV</sequence>
<dbReference type="Gene3D" id="3.40.50.1460">
    <property type="match status" value="1"/>
</dbReference>
<dbReference type="GO" id="GO:0006508">
    <property type="term" value="P:proteolysis"/>
    <property type="evidence" value="ECO:0007669"/>
    <property type="project" value="InterPro"/>
</dbReference>
<name>A0AAP5I258_9CYAN</name>
<dbReference type="GO" id="GO:0004197">
    <property type="term" value="F:cysteine-type endopeptidase activity"/>
    <property type="evidence" value="ECO:0007669"/>
    <property type="project" value="InterPro"/>
</dbReference>
<gene>
    <name evidence="2" type="ORF">G7B40_001750</name>
</gene>
<dbReference type="AlphaFoldDB" id="A0AAP5I258"/>
<accession>A0AAP5I258</accession>
<dbReference type="InterPro" id="IPR029030">
    <property type="entry name" value="Caspase-like_dom_sf"/>
</dbReference>
<dbReference type="SUPFAM" id="SSF52129">
    <property type="entry name" value="Caspase-like"/>
    <property type="match status" value="1"/>
</dbReference>
<dbReference type="EMBL" id="JAALHA020000001">
    <property type="protein sequence ID" value="MDR9893311.1"/>
    <property type="molecule type" value="Genomic_DNA"/>
</dbReference>
<keyword evidence="3" id="KW-1185">Reference proteome</keyword>
<comment type="caution">
    <text evidence="2">The sequence shown here is derived from an EMBL/GenBank/DDBJ whole genome shotgun (WGS) entry which is preliminary data.</text>
</comment>
<evidence type="ECO:0000313" key="3">
    <source>
        <dbReference type="Proteomes" id="UP000667802"/>
    </source>
</evidence>
<reference evidence="3" key="1">
    <citation type="journal article" date="2021" name="Science">
        <title>Hunting the eagle killer: A cyanobacterial neurotoxin causes vacuolar myelinopathy.</title>
        <authorList>
            <person name="Breinlinger S."/>
            <person name="Phillips T.J."/>
            <person name="Haram B.N."/>
            <person name="Mares J."/>
            <person name="Martinez Yerena J.A."/>
            <person name="Hrouzek P."/>
            <person name="Sobotka R."/>
            <person name="Henderson W.M."/>
            <person name="Schmieder P."/>
            <person name="Williams S.M."/>
            <person name="Lauderdale J.D."/>
            <person name="Wilde H.D."/>
            <person name="Gerrin W."/>
            <person name="Kust A."/>
            <person name="Washington J.W."/>
            <person name="Wagner C."/>
            <person name="Geier B."/>
            <person name="Liebeke M."/>
            <person name="Enke H."/>
            <person name="Niedermeyer T.H.J."/>
            <person name="Wilde S.B."/>
        </authorList>
    </citation>
    <scope>NUCLEOTIDE SEQUENCE [LARGE SCALE GENOMIC DNA]</scope>
    <source>
        <strain evidence="3">Thurmond2011</strain>
    </source>
</reference>